<reference evidence="2 3" key="1">
    <citation type="submission" date="2014-04" db="EMBL/GenBank/DDBJ databases">
        <title>Evolutionary Origins and Diversification of the Mycorrhizal Mutualists.</title>
        <authorList>
            <consortium name="DOE Joint Genome Institute"/>
            <consortium name="Mycorrhizal Genomics Consortium"/>
            <person name="Kohler A."/>
            <person name="Kuo A."/>
            <person name="Nagy L.G."/>
            <person name="Floudas D."/>
            <person name="Copeland A."/>
            <person name="Barry K.W."/>
            <person name="Cichocki N."/>
            <person name="Veneault-Fourrey C."/>
            <person name="LaButti K."/>
            <person name="Lindquist E.A."/>
            <person name="Lipzen A."/>
            <person name="Lundell T."/>
            <person name="Morin E."/>
            <person name="Murat C."/>
            <person name="Riley R."/>
            <person name="Ohm R."/>
            <person name="Sun H."/>
            <person name="Tunlid A."/>
            <person name="Henrissat B."/>
            <person name="Grigoriev I.V."/>
            <person name="Hibbett D.S."/>
            <person name="Martin F."/>
        </authorList>
    </citation>
    <scope>NUCLEOTIDE SEQUENCE [LARGE SCALE GENOMIC DNA]</scope>
    <source>
        <strain evidence="2 3">Koide BX008</strain>
    </source>
</reference>
<protein>
    <submittedName>
        <fullName evidence="2">Uncharacterized protein</fullName>
    </submittedName>
</protein>
<dbReference type="InParanoid" id="A0A0C2S876"/>
<dbReference type="EMBL" id="KN818325">
    <property type="protein sequence ID" value="KIL58970.1"/>
    <property type="molecule type" value="Genomic_DNA"/>
</dbReference>
<feature type="compositionally biased region" description="Basic and acidic residues" evidence="1">
    <location>
        <begin position="101"/>
        <end position="116"/>
    </location>
</feature>
<name>A0A0C2S876_AMAMK</name>
<dbReference type="HOGENOM" id="CLU_1086037_0_0_1"/>
<dbReference type="OrthoDB" id="3227079at2759"/>
<dbReference type="STRING" id="946122.A0A0C2S876"/>
<organism evidence="2 3">
    <name type="scientific">Amanita muscaria (strain Koide BX008)</name>
    <dbReference type="NCBI Taxonomy" id="946122"/>
    <lineage>
        <taxon>Eukaryota</taxon>
        <taxon>Fungi</taxon>
        <taxon>Dikarya</taxon>
        <taxon>Basidiomycota</taxon>
        <taxon>Agaricomycotina</taxon>
        <taxon>Agaricomycetes</taxon>
        <taxon>Agaricomycetidae</taxon>
        <taxon>Agaricales</taxon>
        <taxon>Pluteineae</taxon>
        <taxon>Amanitaceae</taxon>
        <taxon>Amanita</taxon>
    </lineage>
</organism>
<dbReference type="Proteomes" id="UP000054549">
    <property type="component" value="Unassembled WGS sequence"/>
</dbReference>
<evidence type="ECO:0000313" key="2">
    <source>
        <dbReference type="EMBL" id="KIL58970.1"/>
    </source>
</evidence>
<proteinExistence type="predicted"/>
<evidence type="ECO:0000313" key="3">
    <source>
        <dbReference type="Proteomes" id="UP000054549"/>
    </source>
</evidence>
<accession>A0A0C2S876</accession>
<dbReference type="AlphaFoldDB" id="A0A0C2S876"/>
<evidence type="ECO:0000256" key="1">
    <source>
        <dbReference type="SAM" id="MobiDB-lite"/>
    </source>
</evidence>
<feature type="region of interest" description="Disordered" evidence="1">
    <location>
        <begin position="84"/>
        <end position="188"/>
    </location>
</feature>
<keyword evidence="3" id="KW-1185">Reference proteome</keyword>
<gene>
    <name evidence="2" type="ORF">M378DRAFT_169949</name>
</gene>
<sequence>MAWSALLDFLCCCRCRKQVDDESRIDENTHLIPSVPDYDLYDATILHQRRLDERLGSIIRSKEGKMVNVSSHLPFNLHNRALPEESFSHSRSASSLRGRRWPSEERYPEDPYERRAYPRSPSQDSAFRETITRQPMFNIRLVSYEPPSRGRSPRPDAQQTREGEKSPGSGVVGSSEPATSAAALASESHDIQFEDIGILCTSWGDS</sequence>
<feature type="compositionally biased region" description="Low complexity" evidence="1">
    <location>
        <begin position="166"/>
        <end position="177"/>
    </location>
</feature>